<keyword evidence="1" id="KW-0472">Membrane</keyword>
<feature type="domain" description="Ig-like" evidence="2">
    <location>
        <begin position="63"/>
        <end position="151"/>
    </location>
</feature>
<dbReference type="AlphaFoldDB" id="A0A3Q1FRE0"/>
<organism evidence="3 4">
    <name type="scientific">Acanthochromis polyacanthus</name>
    <name type="common">spiny chromis</name>
    <dbReference type="NCBI Taxonomy" id="80966"/>
    <lineage>
        <taxon>Eukaryota</taxon>
        <taxon>Metazoa</taxon>
        <taxon>Chordata</taxon>
        <taxon>Craniata</taxon>
        <taxon>Vertebrata</taxon>
        <taxon>Euteleostomi</taxon>
        <taxon>Actinopterygii</taxon>
        <taxon>Neopterygii</taxon>
        <taxon>Teleostei</taxon>
        <taxon>Neoteleostei</taxon>
        <taxon>Acanthomorphata</taxon>
        <taxon>Ovalentaria</taxon>
        <taxon>Pomacentridae</taxon>
        <taxon>Acanthochromis</taxon>
    </lineage>
</organism>
<accession>A0A3Q1FRE0</accession>
<proteinExistence type="predicted"/>
<reference evidence="3" key="2">
    <citation type="submission" date="2025-09" db="UniProtKB">
        <authorList>
            <consortium name="Ensembl"/>
        </authorList>
    </citation>
    <scope>IDENTIFICATION</scope>
</reference>
<reference evidence="3" key="1">
    <citation type="submission" date="2025-08" db="UniProtKB">
        <authorList>
            <consortium name="Ensembl"/>
        </authorList>
    </citation>
    <scope>IDENTIFICATION</scope>
</reference>
<dbReference type="PROSITE" id="PS50835">
    <property type="entry name" value="IG_LIKE"/>
    <property type="match status" value="1"/>
</dbReference>
<dbReference type="InterPro" id="IPR036179">
    <property type="entry name" value="Ig-like_dom_sf"/>
</dbReference>
<dbReference type="Ensembl" id="ENSAPOT00000001919.1">
    <property type="protein sequence ID" value="ENSAPOP00000009220.1"/>
    <property type="gene ID" value="ENSAPOG00000011502.1"/>
</dbReference>
<dbReference type="InParanoid" id="A0A3Q1FRE0"/>
<evidence type="ECO:0000313" key="4">
    <source>
        <dbReference type="Proteomes" id="UP000257200"/>
    </source>
</evidence>
<dbReference type="Gene3D" id="2.60.40.10">
    <property type="entry name" value="Immunoglobulins"/>
    <property type="match status" value="1"/>
</dbReference>
<evidence type="ECO:0000313" key="3">
    <source>
        <dbReference type="Ensembl" id="ENSAPOP00000009220.1"/>
    </source>
</evidence>
<sequence>MVVAAKSNSLQCKSFQKSEALKHRSTYILKTLLQKNLICTHCRLLLVYCATQSHQVIQAGCDEDVSLNCPGVDSIDFLSVTWYKVSPSQKFGIIKKRKRDQAPLMYSYARNVSFGENYSLFLPRVKPQDSGTYLCEIGANVGGQSQYPTVDLTVNVADLSPTNAPTNVMNRTQPIQVQELPILWTTAGYAAVALVKIVLSLISIWVLRISFSRKQQRRRCS</sequence>
<dbReference type="InterPro" id="IPR013106">
    <property type="entry name" value="Ig_V-set"/>
</dbReference>
<keyword evidence="1" id="KW-0812">Transmembrane</keyword>
<keyword evidence="1" id="KW-1133">Transmembrane helix</keyword>
<dbReference type="InterPro" id="IPR003599">
    <property type="entry name" value="Ig_sub"/>
</dbReference>
<name>A0A3Q1FRE0_9TELE</name>
<evidence type="ECO:0000259" key="2">
    <source>
        <dbReference type="PROSITE" id="PS50835"/>
    </source>
</evidence>
<dbReference type="SMART" id="SM00409">
    <property type="entry name" value="IG"/>
    <property type="match status" value="1"/>
</dbReference>
<keyword evidence="4" id="KW-1185">Reference proteome</keyword>
<evidence type="ECO:0000256" key="1">
    <source>
        <dbReference type="SAM" id="Phobius"/>
    </source>
</evidence>
<dbReference type="PANTHER" id="PTHR15193">
    <property type="entry name" value="CD83 ANTIGEN"/>
    <property type="match status" value="1"/>
</dbReference>
<dbReference type="Pfam" id="PF07686">
    <property type="entry name" value="V-set"/>
    <property type="match status" value="1"/>
</dbReference>
<feature type="transmembrane region" description="Helical" evidence="1">
    <location>
        <begin position="182"/>
        <end position="207"/>
    </location>
</feature>
<dbReference type="Proteomes" id="UP000257200">
    <property type="component" value="Unplaced"/>
</dbReference>
<dbReference type="InterPro" id="IPR007110">
    <property type="entry name" value="Ig-like_dom"/>
</dbReference>
<protein>
    <submittedName>
        <fullName evidence="3">Uncharacterized LOC110946030</fullName>
    </submittedName>
</protein>
<dbReference type="SUPFAM" id="SSF48726">
    <property type="entry name" value="Immunoglobulin"/>
    <property type="match status" value="1"/>
</dbReference>
<dbReference type="PANTHER" id="PTHR15193:SF2">
    <property type="match status" value="1"/>
</dbReference>
<dbReference type="GeneTree" id="ENSGT00990000203733"/>
<dbReference type="InterPro" id="IPR013783">
    <property type="entry name" value="Ig-like_fold"/>
</dbReference>